<dbReference type="PANTHER" id="PTHR21399">
    <property type="entry name" value="CHLORIDE CONDUCTANCE REGULATORY PROTEIN ICLN"/>
    <property type="match status" value="1"/>
</dbReference>
<dbReference type="GO" id="GO:0000387">
    <property type="term" value="P:spliceosomal snRNP assembly"/>
    <property type="evidence" value="ECO:0007669"/>
    <property type="project" value="InterPro"/>
</dbReference>
<dbReference type="GO" id="GO:0005886">
    <property type="term" value="C:plasma membrane"/>
    <property type="evidence" value="ECO:0007669"/>
    <property type="project" value="InterPro"/>
</dbReference>
<accession>A0AAW1QRY6</accession>
<evidence type="ECO:0000256" key="6">
    <source>
        <dbReference type="SAM" id="MobiDB-lite"/>
    </source>
</evidence>
<dbReference type="GO" id="GO:0005829">
    <property type="term" value="C:cytosol"/>
    <property type="evidence" value="ECO:0007669"/>
    <property type="project" value="InterPro"/>
</dbReference>
<evidence type="ECO:0000256" key="2">
    <source>
        <dbReference type="ARBA" id="ARBA00004496"/>
    </source>
</evidence>
<dbReference type="Proteomes" id="UP001489004">
    <property type="component" value="Unassembled WGS sequence"/>
</dbReference>
<dbReference type="InterPro" id="IPR011993">
    <property type="entry name" value="PH-like_dom_sf"/>
</dbReference>
<dbReference type="InterPro" id="IPR003521">
    <property type="entry name" value="ICln"/>
</dbReference>
<evidence type="ECO:0000256" key="1">
    <source>
        <dbReference type="ARBA" id="ARBA00004123"/>
    </source>
</evidence>
<dbReference type="AlphaFoldDB" id="A0AAW1QRY6"/>
<dbReference type="PANTHER" id="PTHR21399:SF0">
    <property type="entry name" value="METHYLOSOME SUBUNIT PICLN"/>
    <property type="match status" value="1"/>
</dbReference>
<evidence type="ECO:0008006" key="9">
    <source>
        <dbReference type="Google" id="ProtNLM"/>
    </source>
</evidence>
<dbReference type="EMBL" id="JALJOR010000002">
    <property type="protein sequence ID" value="KAK9824000.1"/>
    <property type="molecule type" value="Genomic_DNA"/>
</dbReference>
<protein>
    <recommendedName>
        <fullName evidence="9">Chloride conductance regulatory protein ICln</fullName>
    </recommendedName>
</protein>
<evidence type="ECO:0000313" key="7">
    <source>
        <dbReference type="EMBL" id="KAK9824000.1"/>
    </source>
</evidence>
<evidence type="ECO:0000256" key="4">
    <source>
        <dbReference type="ARBA" id="ARBA00022490"/>
    </source>
</evidence>
<feature type="compositionally biased region" description="Acidic residues" evidence="6">
    <location>
        <begin position="205"/>
        <end position="221"/>
    </location>
</feature>
<dbReference type="GO" id="GO:0034715">
    <property type="term" value="C:pICln-Sm protein complex"/>
    <property type="evidence" value="ECO:0007669"/>
    <property type="project" value="InterPro"/>
</dbReference>
<comment type="subcellular location">
    <subcellularLocation>
        <location evidence="2">Cytoplasm</location>
    </subcellularLocation>
    <subcellularLocation>
        <location evidence="1">Nucleus</location>
    </subcellularLocation>
</comment>
<dbReference type="GO" id="GO:0034709">
    <property type="term" value="C:methylosome"/>
    <property type="evidence" value="ECO:0007669"/>
    <property type="project" value="InterPro"/>
</dbReference>
<keyword evidence="8" id="KW-1185">Reference proteome</keyword>
<dbReference type="PRINTS" id="PR01348">
    <property type="entry name" value="ICLNCHANNEL"/>
</dbReference>
<gene>
    <name evidence="7" type="ORF">WJX72_006891</name>
</gene>
<dbReference type="Gene3D" id="2.30.29.30">
    <property type="entry name" value="Pleckstrin-homology domain (PH domain)/Phosphotyrosine-binding domain (PTB)"/>
    <property type="match status" value="1"/>
</dbReference>
<comment type="similarity">
    <text evidence="3">Belongs to the pICln (TC 1.A.47) family.</text>
</comment>
<evidence type="ECO:0000256" key="5">
    <source>
        <dbReference type="ARBA" id="ARBA00023242"/>
    </source>
</evidence>
<dbReference type="GO" id="GO:0045292">
    <property type="term" value="P:mRNA cis splicing, via spliceosome"/>
    <property type="evidence" value="ECO:0007669"/>
    <property type="project" value="TreeGrafter"/>
</dbReference>
<evidence type="ECO:0000313" key="8">
    <source>
        <dbReference type="Proteomes" id="UP001489004"/>
    </source>
</evidence>
<dbReference type="GO" id="GO:0006884">
    <property type="term" value="P:cell volume homeostasis"/>
    <property type="evidence" value="ECO:0007669"/>
    <property type="project" value="InterPro"/>
</dbReference>
<evidence type="ECO:0000256" key="3">
    <source>
        <dbReference type="ARBA" id="ARBA00007054"/>
    </source>
</evidence>
<keyword evidence="5" id="KW-0539">Nucleus</keyword>
<dbReference type="InterPro" id="IPR039924">
    <property type="entry name" value="ICln/Lot5/Saf5"/>
</dbReference>
<dbReference type="GO" id="GO:0006821">
    <property type="term" value="P:chloride transport"/>
    <property type="evidence" value="ECO:0007669"/>
    <property type="project" value="InterPro"/>
</dbReference>
<feature type="region of interest" description="Disordered" evidence="6">
    <location>
        <begin position="199"/>
        <end position="235"/>
    </location>
</feature>
<proteinExistence type="inferred from homology"/>
<dbReference type="GO" id="GO:0005681">
    <property type="term" value="C:spliceosomal complex"/>
    <property type="evidence" value="ECO:0007669"/>
    <property type="project" value="TreeGrafter"/>
</dbReference>
<keyword evidence="4" id="KW-0963">Cytoplasm</keyword>
<organism evidence="7 8">
    <name type="scientific">[Myrmecia] bisecta</name>
    <dbReference type="NCBI Taxonomy" id="41462"/>
    <lineage>
        <taxon>Eukaryota</taxon>
        <taxon>Viridiplantae</taxon>
        <taxon>Chlorophyta</taxon>
        <taxon>core chlorophytes</taxon>
        <taxon>Trebouxiophyceae</taxon>
        <taxon>Trebouxiales</taxon>
        <taxon>Trebouxiaceae</taxon>
        <taxon>Myrmecia</taxon>
    </lineage>
</organism>
<sequence length="235" mass="25764">MVSPADSETAAAYGLHPFAEITDGQPVLDQEDDEALAGSYPQVSLVLGADLDQGPGTLFITTRRVIWLQAAQPPGGYAVDYQTITMHALSQDPEAFDRPCIYAQLEASTSGEYDENDEEEEVSPELRLVPADSAALPDMFQKLCECAALNPDPGQDDDDDEDGENDFFYDEDEVLAGAGAEQRAARLNHYDALLQMPSADQFQEMVEDDDKFADAEDDEDRPLDQHPNGQHQPAH</sequence>
<reference evidence="7 8" key="1">
    <citation type="journal article" date="2024" name="Nat. Commun.">
        <title>Phylogenomics reveals the evolutionary origins of lichenization in chlorophyte algae.</title>
        <authorList>
            <person name="Puginier C."/>
            <person name="Libourel C."/>
            <person name="Otte J."/>
            <person name="Skaloud P."/>
            <person name="Haon M."/>
            <person name="Grisel S."/>
            <person name="Petersen M."/>
            <person name="Berrin J.G."/>
            <person name="Delaux P.M."/>
            <person name="Dal Grande F."/>
            <person name="Keller J."/>
        </authorList>
    </citation>
    <scope>NUCLEOTIDE SEQUENCE [LARGE SCALE GENOMIC DNA]</scope>
    <source>
        <strain evidence="7 8">SAG 2043</strain>
    </source>
</reference>
<comment type="caution">
    <text evidence="7">The sequence shown here is derived from an EMBL/GenBank/DDBJ whole genome shotgun (WGS) entry which is preliminary data.</text>
</comment>
<name>A0AAW1QRY6_9CHLO</name>
<dbReference type="Pfam" id="PF03517">
    <property type="entry name" value="Voldacs"/>
    <property type="match status" value="1"/>
</dbReference>